<evidence type="ECO:0000313" key="1">
    <source>
        <dbReference type="EMBL" id="KAB7495890.1"/>
    </source>
</evidence>
<sequence>MQDTVQDTSDQVTGYPDTDQLVIAEEGLKRQEDLLQEAEVLPQEEAEDIPEVEMKIVFDSRSFLITSSSKSFDVNAWH</sequence>
<protein>
    <submittedName>
        <fullName evidence="1">Uncharacterized protein</fullName>
    </submittedName>
</protein>
<name>A0A5N5STA3_9CRUS</name>
<gene>
    <name evidence="1" type="ORF">Anas_08261</name>
</gene>
<accession>A0A5N5STA3</accession>
<evidence type="ECO:0000313" key="2">
    <source>
        <dbReference type="Proteomes" id="UP000326759"/>
    </source>
</evidence>
<dbReference type="AlphaFoldDB" id="A0A5N5STA3"/>
<proteinExistence type="predicted"/>
<dbReference type="EMBL" id="SEYY01022011">
    <property type="protein sequence ID" value="KAB7495890.1"/>
    <property type="molecule type" value="Genomic_DNA"/>
</dbReference>
<keyword evidence="2" id="KW-1185">Reference proteome</keyword>
<dbReference type="Proteomes" id="UP000326759">
    <property type="component" value="Unassembled WGS sequence"/>
</dbReference>
<organism evidence="1 2">
    <name type="scientific">Armadillidium nasatum</name>
    <dbReference type="NCBI Taxonomy" id="96803"/>
    <lineage>
        <taxon>Eukaryota</taxon>
        <taxon>Metazoa</taxon>
        <taxon>Ecdysozoa</taxon>
        <taxon>Arthropoda</taxon>
        <taxon>Crustacea</taxon>
        <taxon>Multicrustacea</taxon>
        <taxon>Malacostraca</taxon>
        <taxon>Eumalacostraca</taxon>
        <taxon>Peracarida</taxon>
        <taxon>Isopoda</taxon>
        <taxon>Oniscidea</taxon>
        <taxon>Crinocheta</taxon>
        <taxon>Armadillidiidae</taxon>
        <taxon>Armadillidium</taxon>
    </lineage>
</organism>
<reference evidence="1 2" key="1">
    <citation type="journal article" date="2019" name="PLoS Biol.">
        <title>Sex chromosomes control vertical transmission of feminizing Wolbachia symbionts in an isopod.</title>
        <authorList>
            <person name="Becking T."/>
            <person name="Chebbi M.A."/>
            <person name="Giraud I."/>
            <person name="Moumen B."/>
            <person name="Laverre T."/>
            <person name="Caubet Y."/>
            <person name="Peccoud J."/>
            <person name="Gilbert C."/>
            <person name="Cordaux R."/>
        </authorList>
    </citation>
    <scope>NUCLEOTIDE SEQUENCE [LARGE SCALE GENOMIC DNA]</scope>
    <source>
        <strain evidence="1">ANa2</strain>
        <tissue evidence="1">Whole body excluding digestive tract and cuticle</tissue>
    </source>
</reference>
<comment type="caution">
    <text evidence="1">The sequence shown here is derived from an EMBL/GenBank/DDBJ whole genome shotgun (WGS) entry which is preliminary data.</text>
</comment>